<accession>A0A2M7R6P5</accession>
<evidence type="ECO:0000313" key="3">
    <source>
        <dbReference type="EMBL" id="PIY89328.1"/>
    </source>
</evidence>
<feature type="transmembrane region" description="Helical" evidence="2">
    <location>
        <begin position="51"/>
        <end position="73"/>
    </location>
</feature>
<protein>
    <recommendedName>
        <fullName evidence="5">DUF5667 domain-containing protein</fullName>
    </recommendedName>
</protein>
<evidence type="ECO:0000313" key="4">
    <source>
        <dbReference type="Proteomes" id="UP000230767"/>
    </source>
</evidence>
<evidence type="ECO:0000256" key="1">
    <source>
        <dbReference type="SAM" id="MobiDB-lite"/>
    </source>
</evidence>
<dbReference type="AlphaFoldDB" id="A0A2M7R6P5"/>
<keyword evidence="2" id="KW-0812">Transmembrane</keyword>
<proteinExistence type="predicted"/>
<feature type="non-terminal residue" evidence="3">
    <location>
        <position position="237"/>
    </location>
</feature>
<dbReference type="EMBL" id="PFLW01000035">
    <property type="protein sequence ID" value="PIY89328.1"/>
    <property type="molecule type" value="Genomic_DNA"/>
</dbReference>
<feature type="region of interest" description="Disordered" evidence="1">
    <location>
        <begin position="154"/>
        <end position="176"/>
    </location>
</feature>
<keyword evidence="2" id="KW-0472">Membrane</keyword>
<feature type="compositionally biased region" description="Basic and acidic residues" evidence="1">
    <location>
        <begin position="166"/>
        <end position="175"/>
    </location>
</feature>
<organism evidence="3 4">
    <name type="scientific">Candidatus Nealsonbacteria bacterium CG_4_10_14_0_8_um_filter_37_14</name>
    <dbReference type="NCBI Taxonomy" id="1974684"/>
    <lineage>
        <taxon>Bacteria</taxon>
        <taxon>Candidatus Nealsoniibacteriota</taxon>
    </lineage>
</organism>
<evidence type="ECO:0008006" key="5">
    <source>
        <dbReference type="Google" id="ProtNLM"/>
    </source>
</evidence>
<dbReference type="Proteomes" id="UP000230767">
    <property type="component" value="Unassembled WGS sequence"/>
</dbReference>
<evidence type="ECO:0000256" key="2">
    <source>
        <dbReference type="SAM" id="Phobius"/>
    </source>
</evidence>
<comment type="caution">
    <text evidence="3">The sequence shown here is derived from an EMBL/GenBank/DDBJ whole genome shotgun (WGS) entry which is preliminary data.</text>
</comment>
<sequence length="237" mass="26971">MTEKDLIRKIRTLRRIEPRKNWVLLTKSRILGQDLEAKRSLSFREFFRFQFALKPAFVLPVALLLIAGSIFYFSNLKDLKTAQVEYQQKLIQLQGLTPALVQLQTNISQVRESLEKAEVKNPKQVLEIRKSVESAALAGKEVIAETKKMVEATSPARLAPQGEAGESEKIAKTTEPEAQILTSITETEKAIEELENSSQQKVKETVEYLLGEIEHWALGEIDQQRFEEAKEAYRNGD</sequence>
<name>A0A2M7R6P5_9BACT</name>
<reference evidence="4" key="1">
    <citation type="submission" date="2017-09" db="EMBL/GenBank/DDBJ databases">
        <title>Depth-based differentiation of microbial function through sediment-hosted aquifers and enrichment of novel symbionts in the deep terrestrial subsurface.</title>
        <authorList>
            <person name="Probst A.J."/>
            <person name="Ladd B."/>
            <person name="Jarett J.K."/>
            <person name="Geller-Mcgrath D.E."/>
            <person name="Sieber C.M.K."/>
            <person name="Emerson J.B."/>
            <person name="Anantharaman K."/>
            <person name="Thomas B.C."/>
            <person name="Malmstrom R."/>
            <person name="Stieglmeier M."/>
            <person name="Klingl A."/>
            <person name="Woyke T."/>
            <person name="Ryan C.M."/>
            <person name="Banfield J.F."/>
        </authorList>
    </citation>
    <scope>NUCLEOTIDE SEQUENCE [LARGE SCALE GENOMIC DNA]</scope>
</reference>
<keyword evidence="2" id="KW-1133">Transmembrane helix</keyword>
<gene>
    <name evidence="3" type="ORF">COY73_01210</name>
</gene>